<name>A0A9W6X1C7_9STRA</name>
<comment type="caution">
    <text evidence="3">The sequence shown here is derived from an EMBL/GenBank/DDBJ whole genome shotgun (WGS) entry which is preliminary data.</text>
</comment>
<feature type="compositionally biased region" description="Basic and acidic residues" evidence="2">
    <location>
        <begin position="187"/>
        <end position="207"/>
    </location>
</feature>
<organism evidence="3 4">
    <name type="scientific">Phytophthora fragariaefolia</name>
    <dbReference type="NCBI Taxonomy" id="1490495"/>
    <lineage>
        <taxon>Eukaryota</taxon>
        <taxon>Sar</taxon>
        <taxon>Stramenopiles</taxon>
        <taxon>Oomycota</taxon>
        <taxon>Peronosporomycetes</taxon>
        <taxon>Peronosporales</taxon>
        <taxon>Peronosporaceae</taxon>
        <taxon>Phytophthora</taxon>
    </lineage>
</organism>
<feature type="compositionally biased region" description="Basic and acidic residues" evidence="2">
    <location>
        <begin position="96"/>
        <end position="117"/>
    </location>
</feature>
<evidence type="ECO:0000313" key="4">
    <source>
        <dbReference type="Proteomes" id="UP001165121"/>
    </source>
</evidence>
<protein>
    <submittedName>
        <fullName evidence="3">Unnamed protein product</fullName>
    </submittedName>
</protein>
<dbReference type="InterPro" id="IPR035898">
    <property type="entry name" value="TAZ_dom_sf"/>
</dbReference>
<evidence type="ECO:0000313" key="3">
    <source>
        <dbReference type="EMBL" id="GMF25548.1"/>
    </source>
</evidence>
<sequence length="738" mass="80912">MASIVMDNLCGWCGKARWQFKCSMCDPRKEKQLCSSCSTLWHSRGAAGCHQLTSSYGETRSYRAWGSLSSSVEAEGKDAAPNAVQGPPATGTAEMKPQEEEKVAGSDDNQAEAKKDAAVPAVAKEGDGETESAKEFDFEIVGESVDSGEDAETANVEQSDEAGGTTKVASAVENSVPEHIPAISSRIDTEAGLKKNGPEDANGKENFTEPTSATPTPSPAEATSTSAPAASIAPPVCSTESTAVATSVADGEKTAPTPTQEPAPQSKLVDLDKLLRWFPTNDRVLMEMLAARIESALVIEDALICARIGKCEEESCRSILLHYEHCKREEVCGAARCAELSIVYKHRRVCMKKDTTPTVDGKKFVCPFCIRIRQRRSLGVVAALDHLISDQRRALQNAQSEANRNFCLQSINTWTQRKQLLRAETDRLNQLASESSVPIFNFPRYQWHFSDAVLIKREPAAIEVSGCTTNGSSAATSAASDANNVLMAAAHEDEEKQDDYVDTLESGDGIPGNANFNADFINQLLRVKAGTGDGSDVAQREFNGVMELGYAIVDASFCAPSKAQRCLLNCKSILVHLQHHLDIQVCTQPMCTAVEHHFAHLSQCKARDASDSCEYCLRVEERQLIRSVDFMEAEQPEAEAKVQKIINDITASFTNQHPDEREQEVIQLEDELEQAEDNKRELTDKLHTARHNLRKVRKNLEHRGMSTAGSHRLPVHFIKVRRNEDSSSKKRRLLGSFD</sequence>
<keyword evidence="4" id="KW-1185">Reference proteome</keyword>
<proteinExistence type="predicted"/>
<dbReference type="AlphaFoldDB" id="A0A9W6X1C7"/>
<feature type="compositionally biased region" description="Low complexity" evidence="2">
    <location>
        <begin position="254"/>
        <end position="264"/>
    </location>
</feature>
<reference evidence="3" key="1">
    <citation type="submission" date="2023-04" db="EMBL/GenBank/DDBJ databases">
        <title>Phytophthora fragariaefolia NBRC 109709.</title>
        <authorList>
            <person name="Ichikawa N."/>
            <person name="Sato H."/>
            <person name="Tonouchi N."/>
        </authorList>
    </citation>
    <scope>NUCLEOTIDE SEQUENCE</scope>
    <source>
        <strain evidence="3">NBRC 109709</strain>
    </source>
</reference>
<accession>A0A9W6X1C7</accession>
<dbReference type="OrthoDB" id="164393at2759"/>
<feature type="region of interest" description="Disordered" evidence="2">
    <location>
        <begin position="73"/>
        <end position="264"/>
    </location>
</feature>
<evidence type="ECO:0000256" key="2">
    <source>
        <dbReference type="SAM" id="MobiDB-lite"/>
    </source>
</evidence>
<dbReference type="SUPFAM" id="SSF57933">
    <property type="entry name" value="TAZ domain"/>
    <property type="match status" value="1"/>
</dbReference>
<feature type="compositionally biased region" description="Basic and acidic residues" evidence="2">
    <location>
        <begin position="124"/>
        <end position="137"/>
    </location>
</feature>
<feature type="coiled-coil region" evidence="1">
    <location>
        <begin position="658"/>
        <end position="699"/>
    </location>
</feature>
<keyword evidence="1" id="KW-0175">Coiled coil</keyword>
<gene>
    <name evidence="3" type="ORF">Pfra01_000459100</name>
</gene>
<dbReference type="Proteomes" id="UP001165121">
    <property type="component" value="Unassembled WGS sequence"/>
</dbReference>
<feature type="compositionally biased region" description="Low complexity" evidence="2">
    <location>
        <begin position="208"/>
        <end position="235"/>
    </location>
</feature>
<evidence type="ECO:0000256" key="1">
    <source>
        <dbReference type="SAM" id="Coils"/>
    </source>
</evidence>
<dbReference type="EMBL" id="BSXT01000363">
    <property type="protein sequence ID" value="GMF25548.1"/>
    <property type="molecule type" value="Genomic_DNA"/>
</dbReference>